<evidence type="ECO:0000256" key="11">
    <source>
        <dbReference type="ARBA" id="ARBA00023136"/>
    </source>
</evidence>
<accession>A0A3P1UWG3</accession>
<evidence type="ECO:0000256" key="1">
    <source>
        <dbReference type="ARBA" id="ARBA00004651"/>
    </source>
</evidence>
<evidence type="ECO:0000256" key="2">
    <source>
        <dbReference type="ARBA" id="ARBA00007543"/>
    </source>
</evidence>
<evidence type="ECO:0000256" key="6">
    <source>
        <dbReference type="ARBA" id="ARBA00022692"/>
    </source>
</evidence>
<evidence type="ECO:0000313" key="14">
    <source>
        <dbReference type="Proteomes" id="UP000271272"/>
    </source>
</evidence>
<feature type="transmembrane region" description="Helical" evidence="12">
    <location>
        <begin position="222"/>
        <end position="239"/>
    </location>
</feature>
<dbReference type="InterPro" id="IPR003317">
    <property type="entry name" value="Cyt-d_oxidase_su2"/>
</dbReference>
<dbReference type="Proteomes" id="UP000271272">
    <property type="component" value="Unassembled WGS sequence"/>
</dbReference>
<keyword evidence="11 12" id="KW-0472">Membrane</keyword>
<feature type="transmembrane region" description="Helical" evidence="12">
    <location>
        <begin position="245"/>
        <end position="264"/>
    </location>
</feature>
<dbReference type="PANTHER" id="PTHR43141:SF5">
    <property type="entry name" value="CYTOCHROME BD-I UBIQUINOL OXIDASE SUBUNIT 2"/>
    <property type="match status" value="1"/>
</dbReference>
<keyword evidence="9 12" id="KW-1133">Transmembrane helix</keyword>
<dbReference type="GO" id="GO:0046872">
    <property type="term" value="F:metal ion binding"/>
    <property type="evidence" value="ECO:0007669"/>
    <property type="project" value="UniProtKB-KW"/>
</dbReference>
<dbReference type="OrthoDB" id="9776710at2"/>
<dbReference type="Pfam" id="PF02322">
    <property type="entry name" value="Cyt_bd_oxida_II"/>
    <property type="match status" value="1"/>
</dbReference>
<gene>
    <name evidence="13" type="primary">cydB</name>
    <name evidence="13" type="ORF">EII10_10655</name>
</gene>
<feature type="transmembrane region" description="Helical" evidence="12">
    <location>
        <begin position="271"/>
        <end position="293"/>
    </location>
</feature>
<feature type="transmembrane region" description="Helical" evidence="12">
    <location>
        <begin position="81"/>
        <end position="100"/>
    </location>
</feature>
<dbReference type="NCBIfam" id="TIGR00203">
    <property type="entry name" value="cydB"/>
    <property type="match status" value="1"/>
</dbReference>
<sequence length="377" mass="40814">MTLAILWFVLIAILWIGYLALEGFDFGVGMLLKILGRDEKERRAMLHAIGPHWDGNEVWLLTAGGATFAAFPEWYGTLFSGAYIPLLCILLCLIVRVCAIEWRPKINSQAWRDRWDWAHTVSAWAPSILWGVAFANLVQGMRIEVLDMTTRQVVPAADVPAGTLLYGSSHQITGGFLSMITPFTLLGGVVTCLLFLNHGALFIALKTTGELSQRALRLSRRLGPAATAVTAVWAVWAQIAHSPNALSWLPLIIAAVGLLASMSASATGRDGWAFALHFVGIAMAVVFIFASMAPDVMRSSIDPAYSLTLTQAASAETTLIIMTAAAVVFVPGVLAYTIWSYKVFAKRINAEDIDAGKGGLHPTKVRDSAQPEALIGY</sequence>
<evidence type="ECO:0000256" key="10">
    <source>
        <dbReference type="ARBA" id="ARBA00023004"/>
    </source>
</evidence>
<organism evidence="13 14">
    <name type="scientific">Actinomyces bowdenii</name>
    <dbReference type="NCBI Taxonomy" id="131109"/>
    <lineage>
        <taxon>Bacteria</taxon>
        <taxon>Bacillati</taxon>
        <taxon>Actinomycetota</taxon>
        <taxon>Actinomycetes</taxon>
        <taxon>Actinomycetales</taxon>
        <taxon>Actinomycetaceae</taxon>
        <taxon>Actinomyces</taxon>
    </lineage>
</organism>
<dbReference type="PANTHER" id="PTHR43141">
    <property type="entry name" value="CYTOCHROME BD2 SUBUNIT II"/>
    <property type="match status" value="1"/>
</dbReference>
<evidence type="ECO:0000256" key="7">
    <source>
        <dbReference type="ARBA" id="ARBA00022723"/>
    </source>
</evidence>
<dbReference type="GO" id="GO:0019646">
    <property type="term" value="P:aerobic electron transport chain"/>
    <property type="evidence" value="ECO:0007669"/>
    <property type="project" value="TreeGrafter"/>
</dbReference>
<feature type="transmembrane region" description="Helical" evidence="12">
    <location>
        <begin position="176"/>
        <end position="196"/>
    </location>
</feature>
<dbReference type="AlphaFoldDB" id="A0A3P1UWG3"/>
<keyword evidence="6 12" id="KW-0812">Transmembrane</keyword>
<dbReference type="RefSeq" id="WP_124934480.1">
    <property type="nucleotide sequence ID" value="NZ_RQZC01000023.1"/>
</dbReference>
<dbReference type="PIRSF" id="PIRSF000267">
    <property type="entry name" value="Cyt_oxidse_sub2"/>
    <property type="match status" value="1"/>
</dbReference>
<reference evidence="13 14" key="1">
    <citation type="submission" date="2018-11" db="EMBL/GenBank/DDBJ databases">
        <title>Genomes From Bacteria Associated with the Canine Oral Cavity: a Test Case for Automated Genome-Based Taxonomic Assignment.</title>
        <authorList>
            <person name="Coil D.A."/>
            <person name="Jospin G."/>
            <person name="Darling A.E."/>
            <person name="Wallis C."/>
            <person name="Davis I.J."/>
            <person name="Harris S."/>
            <person name="Eisen J.A."/>
            <person name="Holcombe L.J."/>
            <person name="O'Flynn C."/>
        </authorList>
    </citation>
    <scope>NUCLEOTIDE SEQUENCE [LARGE SCALE GENOMIC DNA]</scope>
    <source>
        <strain evidence="13 14">OH5050</strain>
    </source>
</reference>
<feature type="transmembrane region" description="Helical" evidence="12">
    <location>
        <begin position="121"/>
        <end position="138"/>
    </location>
</feature>
<dbReference type="EMBL" id="RQZC01000023">
    <property type="protein sequence ID" value="RRD25646.1"/>
    <property type="molecule type" value="Genomic_DNA"/>
</dbReference>
<name>A0A3P1UWG3_9ACTO</name>
<protein>
    <submittedName>
        <fullName evidence="13">Cytochrome d ubiquinol oxidase subunit II</fullName>
    </submittedName>
</protein>
<feature type="transmembrane region" description="Helical" evidence="12">
    <location>
        <begin position="6"/>
        <end position="35"/>
    </location>
</feature>
<dbReference type="GO" id="GO:0070069">
    <property type="term" value="C:cytochrome complex"/>
    <property type="evidence" value="ECO:0007669"/>
    <property type="project" value="TreeGrafter"/>
</dbReference>
<dbReference type="GO" id="GO:0005886">
    <property type="term" value="C:plasma membrane"/>
    <property type="evidence" value="ECO:0007669"/>
    <property type="project" value="UniProtKB-SubCell"/>
</dbReference>
<proteinExistence type="inferred from homology"/>
<evidence type="ECO:0000256" key="12">
    <source>
        <dbReference type="SAM" id="Phobius"/>
    </source>
</evidence>
<evidence type="ECO:0000313" key="13">
    <source>
        <dbReference type="EMBL" id="RRD25646.1"/>
    </source>
</evidence>
<keyword evidence="7" id="KW-0479">Metal-binding</keyword>
<dbReference type="GO" id="GO:0016682">
    <property type="term" value="F:oxidoreductase activity, acting on diphenols and related substances as donors, oxygen as acceptor"/>
    <property type="evidence" value="ECO:0007669"/>
    <property type="project" value="TreeGrafter"/>
</dbReference>
<evidence type="ECO:0000256" key="3">
    <source>
        <dbReference type="ARBA" id="ARBA00022448"/>
    </source>
</evidence>
<evidence type="ECO:0000256" key="9">
    <source>
        <dbReference type="ARBA" id="ARBA00022989"/>
    </source>
</evidence>
<keyword evidence="3" id="KW-0813">Transport</keyword>
<keyword evidence="14" id="KW-1185">Reference proteome</keyword>
<comment type="subcellular location">
    <subcellularLocation>
        <location evidence="1">Cell membrane</location>
        <topology evidence="1">Multi-pass membrane protein</topology>
    </subcellularLocation>
</comment>
<evidence type="ECO:0000256" key="8">
    <source>
        <dbReference type="ARBA" id="ARBA00022982"/>
    </source>
</evidence>
<keyword evidence="10" id="KW-0408">Iron</keyword>
<evidence type="ECO:0000256" key="4">
    <source>
        <dbReference type="ARBA" id="ARBA00022475"/>
    </source>
</evidence>
<feature type="transmembrane region" description="Helical" evidence="12">
    <location>
        <begin position="319"/>
        <end position="339"/>
    </location>
</feature>
<evidence type="ECO:0000256" key="5">
    <source>
        <dbReference type="ARBA" id="ARBA00022617"/>
    </source>
</evidence>
<keyword evidence="4" id="KW-1003">Cell membrane</keyword>
<keyword evidence="8" id="KW-0249">Electron transport</keyword>
<dbReference type="GO" id="GO:0009055">
    <property type="term" value="F:electron transfer activity"/>
    <property type="evidence" value="ECO:0007669"/>
    <property type="project" value="TreeGrafter"/>
</dbReference>
<keyword evidence="5" id="KW-0349">Heme</keyword>
<comment type="similarity">
    <text evidence="2">Belongs to the cytochrome ubiquinol oxidase subunit 2 family.</text>
</comment>
<comment type="caution">
    <text evidence="13">The sequence shown here is derived from an EMBL/GenBank/DDBJ whole genome shotgun (WGS) entry which is preliminary data.</text>
</comment>